<keyword evidence="2" id="KW-0813">Transport</keyword>
<gene>
    <name evidence="6" type="ORF">F9B16_47210</name>
</gene>
<dbReference type="PROSITE" id="PS51257">
    <property type="entry name" value="PROKAR_LIPOPROTEIN"/>
    <property type="match status" value="1"/>
</dbReference>
<dbReference type="InterPro" id="IPR006127">
    <property type="entry name" value="ZnuA-like"/>
</dbReference>
<evidence type="ECO:0000256" key="3">
    <source>
        <dbReference type="ARBA" id="ARBA00022723"/>
    </source>
</evidence>
<reference evidence="6 7" key="1">
    <citation type="submission" date="2019-09" db="EMBL/GenBank/DDBJ databases">
        <title>Actinomadura physcomitrii sp. nov., a novel actinomycete isolated from moss [Physcomitrium sphaericum (Ludw) Fuernr].</title>
        <authorList>
            <person name="Liu C."/>
            <person name="Zhuang X."/>
        </authorList>
    </citation>
    <scope>NUCLEOTIDE SEQUENCE [LARGE SCALE GENOMIC DNA]</scope>
    <source>
        <strain evidence="6 7">CYP1-1B</strain>
    </source>
</reference>
<comment type="subcellular location">
    <subcellularLocation>
        <location evidence="1">Cell envelope</location>
    </subcellularLocation>
</comment>
<evidence type="ECO:0000256" key="5">
    <source>
        <dbReference type="SAM" id="SignalP"/>
    </source>
</evidence>
<keyword evidence="3" id="KW-0479">Metal-binding</keyword>
<dbReference type="GO" id="GO:0046872">
    <property type="term" value="F:metal ion binding"/>
    <property type="evidence" value="ECO:0007669"/>
    <property type="project" value="UniProtKB-KW"/>
</dbReference>
<dbReference type="Proteomes" id="UP000483004">
    <property type="component" value="Unassembled WGS sequence"/>
</dbReference>
<dbReference type="AlphaFoldDB" id="A0A6L3VET3"/>
<evidence type="ECO:0000313" key="7">
    <source>
        <dbReference type="Proteomes" id="UP000483004"/>
    </source>
</evidence>
<feature type="signal peptide" evidence="5">
    <location>
        <begin position="1"/>
        <end position="30"/>
    </location>
</feature>
<dbReference type="EMBL" id="WBMR01000328">
    <property type="protein sequence ID" value="KAB2359070.1"/>
    <property type="molecule type" value="Genomic_DNA"/>
</dbReference>
<dbReference type="GO" id="GO:0030001">
    <property type="term" value="P:metal ion transport"/>
    <property type="evidence" value="ECO:0007669"/>
    <property type="project" value="InterPro"/>
</dbReference>
<dbReference type="SUPFAM" id="SSF53807">
    <property type="entry name" value="Helical backbone' metal receptor"/>
    <property type="match status" value="1"/>
</dbReference>
<dbReference type="Pfam" id="PF01297">
    <property type="entry name" value="ZnuA"/>
    <property type="match status" value="1"/>
</dbReference>
<feature type="chain" id="PRO_5038349714" evidence="5">
    <location>
        <begin position="31"/>
        <end position="317"/>
    </location>
</feature>
<protein>
    <submittedName>
        <fullName evidence="6">ABC transporter substrate-binding protein</fullName>
    </submittedName>
</protein>
<evidence type="ECO:0000313" key="6">
    <source>
        <dbReference type="EMBL" id="KAB2359070.1"/>
    </source>
</evidence>
<dbReference type="PANTHER" id="PTHR42953">
    <property type="entry name" value="HIGH-AFFINITY ZINC UPTAKE SYSTEM PROTEIN ZNUA-RELATED"/>
    <property type="match status" value="1"/>
</dbReference>
<dbReference type="Gene3D" id="3.40.50.1980">
    <property type="entry name" value="Nitrogenase molybdenum iron protein domain"/>
    <property type="match status" value="1"/>
</dbReference>
<dbReference type="RefSeq" id="WP_151546802.1">
    <property type="nucleotide sequence ID" value="NZ_WBMR01000328.1"/>
</dbReference>
<organism evidence="6 7">
    <name type="scientific">Actinomadura montaniterrae</name>
    <dbReference type="NCBI Taxonomy" id="1803903"/>
    <lineage>
        <taxon>Bacteria</taxon>
        <taxon>Bacillati</taxon>
        <taxon>Actinomycetota</taxon>
        <taxon>Actinomycetes</taxon>
        <taxon>Streptosporangiales</taxon>
        <taxon>Thermomonosporaceae</taxon>
        <taxon>Actinomadura</taxon>
    </lineage>
</organism>
<keyword evidence="4 5" id="KW-0732">Signal</keyword>
<keyword evidence="7" id="KW-1185">Reference proteome</keyword>
<name>A0A6L3VET3_9ACTN</name>
<evidence type="ECO:0000256" key="4">
    <source>
        <dbReference type="ARBA" id="ARBA00022729"/>
    </source>
</evidence>
<dbReference type="OrthoDB" id="9810636at2"/>
<evidence type="ECO:0000256" key="2">
    <source>
        <dbReference type="ARBA" id="ARBA00022448"/>
    </source>
</evidence>
<comment type="caution">
    <text evidence="6">The sequence shown here is derived from an EMBL/GenBank/DDBJ whole genome shotgun (WGS) entry which is preliminary data.</text>
</comment>
<accession>A0A6L3VET3</accession>
<proteinExistence type="predicted"/>
<sequence>MSPRPSRLRRPSHRAAAVAAAAAVPLLALAACGSSSGAEPAKPSGGTVRVVASTNVYGDIARTIGGAKVAVTSFISDPAQDPHSYEAGTRNRLALGRAQVVIENGGGYDDFMGTMLKASASKAEVLDAVRISGRTAPAGGELNEHVWYDLPSMALLADRLSAALAKAGPAAAPTFSANATAFKAKLKDLEGKVAALKAAHSGDGVAITEPVPLYLLEAAGLRNETPEEFSEAIEEGDDVAPRTLRETLGLFGGGKGAGKVKALVYNAQTSGPQTEQVEKAAKDNGVAVVPVTETLPSGQDYVTWMDGTIAALGKALS</sequence>
<dbReference type="GO" id="GO:0030313">
    <property type="term" value="C:cell envelope"/>
    <property type="evidence" value="ECO:0007669"/>
    <property type="project" value="UniProtKB-SubCell"/>
</dbReference>
<dbReference type="InterPro" id="IPR050492">
    <property type="entry name" value="Bact_metal-bind_prot9"/>
</dbReference>
<evidence type="ECO:0000256" key="1">
    <source>
        <dbReference type="ARBA" id="ARBA00004196"/>
    </source>
</evidence>
<dbReference type="PANTHER" id="PTHR42953:SF1">
    <property type="entry name" value="METAL-BINDING PROTEIN HI_0362-RELATED"/>
    <property type="match status" value="1"/>
</dbReference>